<dbReference type="Pfam" id="PF04542">
    <property type="entry name" value="Sigma70_r2"/>
    <property type="match status" value="1"/>
</dbReference>
<feature type="domain" description="RNA polymerase sigma-70 region 2" evidence="6">
    <location>
        <begin position="31"/>
        <end position="96"/>
    </location>
</feature>
<keyword evidence="5" id="KW-0804">Transcription</keyword>
<evidence type="ECO:0000256" key="2">
    <source>
        <dbReference type="ARBA" id="ARBA00023015"/>
    </source>
</evidence>
<dbReference type="InterPro" id="IPR014284">
    <property type="entry name" value="RNA_pol_sigma-70_dom"/>
</dbReference>
<dbReference type="SUPFAM" id="SSF88659">
    <property type="entry name" value="Sigma3 and sigma4 domains of RNA polymerase sigma factors"/>
    <property type="match status" value="1"/>
</dbReference>
<dbReference type="AlphaFoldDB" id="A0A8I1AQX4"/>
<keyword evidence="4" id="KW-0238">DNA-binding</keyword>
<comment type="caution">
    <text evidence="8">The sequence shown here is derived from an EMBL/GenBank/DDBJ whole genome shotgun (WGS) entry which is preliminary data.</text>
</comment>
<dbReference type="PANTHER" id="PTHR43133">
    <property type="entry name" value="RNA POLYMERASE ECF-TYPE SIGMA FACTO"/>
    <property type="match status" value="1"/>
</dbReference>
<dbReference type="PANTHER" id="PTHR43133:SF8">
    <property type="entry name" value="RNA POLYMERASE SIGMA FACTOR HI_1459-RELATED"/>
    <property type="match status" value="1"/>
</dbReference>
<dbReference type="InterPro" id="IPR039425">
    <property type="entry name" value="RNA_pol_sigma-70-like"/>
</dbReference>
<comment type="similarity">
    <text evidence="1">Belongs to the sigma-70 factor family. ECF subfamily.</text>
</comment>
<dbReference type="GO" id="GO:0006352">
    <property type="term" value="P:DNA-templated transcription initiation"/>
    <property type="evidence" value="ECO:0007669"/>
    <property type="project" value="InterPro"/>
</dbReference>
<dbReference type="Gene3D" id="1.10.1740.10">
    <property type="match status" value="1"/>
</dbReference>
<dbReference type="RefSeq" id="WP_198110534.1">
    <property type="nucleotide sequence ID" value="NZ_JAEDXF010000004.1"/>
</dbReference>
<dbReference type="InterPro" id="IPR013325">
    <property type="entry name" value="RNA_pol_sigma_r2"/>
</dbReference>
<organism evidence="8 9">
    <name type="scientific">Burkholderia cepacia</name>
    <name type="common">Pseudomonas cepacia</name>
    <dbReference type="NCBI Taxonomy" id="292"/>
    <lineage>
        <taxon>Bacteria</taxon>
        <taxon>Pseudomonadati</taxon>
        <taxon>Pseudomonadota</taxon>
        <taxon>Betaproteobacteria</taxon>
        <taxon>Burkholderiales</taxon>
        <taxon>Burkholderiaceae</taxon>
        <taxon>Burkholderia</taxon>
        <taxon>Burkholderia cepacia complex</taxon>
    </lineage>
</organism>
<accession>A0A8I1AQX4</accession>
<dbReference type="EMBL" id="JAEDXG010000004">
    <property type="protein sequence ID" value="MBH9696138.1"/>
    <property type="molecule type" value="Genomic_DNA"/>
</dbReference>
<dbReference type="NCBIfam" id="TIGR02937">
    <property type="entry name" value="sigma70-ECF"/>
    <property type="match status" value="1"/>
</dbReference>
<dbReference type="InterPro" id="IPR013324">
    <property type="entry name" value="RNA_pol_sigma_r3/r4-like"/>
</dbReference>
<protein>
    <submittedName>
        <fullName evidence="8">RNA polymerase factor sigma-70</fullName>
    </submittedName>
</protein>
<dbReference type="GO" id="GO:0016987">
    <property type="term" value="F:sigma factor activity"/>
    <property type="evidence" value="ECO:0007669"/>
    <property type="project" value="UniProtKB-KW"/>
</dbReference>
<evidence type="ECO:0000259" key="7">
    <source>
        <dbReference type="Pfam" id="PF08281"/>
    </source>
</evidence>
<evidence type="ECO:0000256" key="3">
    <source>
        <dbReference type="ARBA" id="ARBA00023082"/>
    </source>
</evidence>
<dbReference type="Gene3D" id="1.10.10.10">
    <property type="entry name" value="Winged helix-like DNA-binding domain superfamily/Winged helix DNA-binding domain"/>
    <property type="match status" value="1"/>
</dbReference>
<dbReference type="Proteomes" id="UP000645612">
    <property type="component" value="Unassembled WGS sequence"/>
</dbReference>
<feature type="domain" description="RNA polymerase sigma factor 70 region 4 type 2" evidence="7">
    <location>
        <begin position="147"/>
        <end position="198"/>
    </location>
</feature>
<evidence type="ECO:0000259" key="6">
    <source>
        <dbReference type="Pfam" id="PF04542"/>
    </source>
</evidence>
<keyword evidence="3" id="KW-0731">Sigma factor</keyword>
<name>A0A8I1AQX4_BURCE</name>
<dbReference type="InterPro" id="IPR036388">
    <property type="entry name" value="WH-like_DNA-bd_sf"/>
</dbReference>
<dbReference type="NCBIfam" id="NF009196">
    <property type="entry name" value="PRK12544.1"/>
    <property type="match status" value="1"/>
</dbReference>
<evidence type="ECO:0000313" key="8">
    <source>
        <dbReference type="EMBL" id="MBH9696138.1"/>
    </source>
</evidence>
<keyword evidence="2" id="KW-0805">Transcription regulation</keyword>
<dbReference type="GO" id="GO:0003677">
    <property type="term" value="F:DNA binding"/>
    <property type="evidence" value="ECO:0007669"/>
    <property type="project" value="UniProtKB-KW"/>
</dbReference>
<proteinExistence type="inferred from homology"/>
<dbReference type="InterPro" id="IPR007627">
    <property type="entry name" value="RNA_pol_sigma70_r2"/>
</dbReference>
<dbReference type="InterPro" id="IPR013249">
    <property type="entry name" value="RNA_pol_sigma70_r4_t2"/>
</dbReference>
<dbReference type="InterPro" id="IPR014289">
    <property type="entry name" value="RNA_pol_sigma-24-rel"/>
</dbReference>
<evidence type="ECO:0000256" key="5">
    <source>
        <dbReference type="ARBA" id="ARBA00023163"/>
    </source>
</evidence>
<dbReference type="NCBIfam" id="TIGR02943">
    <property type="entry name" value="Sig70_famx1"/>
    <property type="match status" value="1"/>
</dbReference>
<dbReference type="CDD" id="cd06171">
    <property type="entry name" value="Sigma70_r4"/>
    <property type="match status" value="1"/>
</dbReference>
<evidence type="ECO:0000313" key="9">
    <source>
        <dbReference type="Proteomes" id="UP000645612"/>
    </source>
</evidence>
<reference evidence="8" key="1">
    <citation type="submission" date="2020-12" db="EMBL/GenBank/DDBJ databases">
        <title>Burkholderia cepacia complex in Mexico.</title>
        <authorList>
            <person name="Estrada P."/>
        </authorList>
    </citation>
    <scope>NUCLEOTIDE SEQUENCE</scope>
    <source>
        <strain evidence="8">871</strain>
    </source>
</reference>
<evidence type="ECO:0000256" key="1">
    <source>
        <dbReference type="ARBA" id="ARBA00010641"/>
    </source>
</evidence>
<sequence>MADTNIIILADDGQSRHPNPRGWMNDAVFLEDLRRQMVKFASQQLSDAHLAEDAVQEALIGAMKNSQKFAGRSAFKTWVFAILKNKIADTLRQRHRLVEVSQLLHTDEEDEDFQELFDRKGFWQMDERPQEWANPEIAIKNSEFWRIFETCLDHLPGQQGRAFMMREFIELDSDEICTALNLSVSNLNVMLHRARLRLRECLENRWFLEGESC</sequence>
<dbReference type="SUPFAM" id="SSF88946">
    <property type="entry name" value="Sigma2 domain of RNA polymerase sigma factors"/>
    <property type="match status" value="1"/>
</dbReference>
<gene>
    <name evidence="8" type="ORF">JAO13_06740</name>
</gene>
<dbReference type="Pfam" id="PF08281">
    <property type="entry name" value="Sigma70_r4_2"/>
    <property type="match status" value="1"/>
</dbReference>
<evidence type="ECO:0000256" key="4">
    <source>
        <dbReference type="ARBA" id="ARBA00023125"/>
    </source>
</evidence>